<name>A0ABM0ZZW3_APLCA</name>
<evidence type="ECO:0000256" key="12">
    <source>
        <dbReference type="ARBA" id="ARBA00049308"/>
    </source>
</evidence>
<feature type="compositionally biased region" description="Low complexity" evidence="15">
    <location>
        <begin position="416"/>
        <end position="430"/>
    </location>
</feature>
<dbReference type="PANTHER" id="PTHR46485:SF5">
    <property type="entry name" value="CENTER DIVIDER, ISOFORM A"/>
    <property type="match status" value="1"/>
</dbReference>
<dbReference type="PROSITE" id="PS00109">
    <property type="entry name" value="PROTEIN_KINASE_TYR"/>
    <property type="match status" value="1"/>
</dbReference>
<feature type="compositionally biased region" description="Low complexity" evidence="15">
    <location>
        <begin position="635"/>
        <end position="659"/>
    </location>
</feature>
<evidence type="ECO:0000256" key="7">
    <source>
        <dbReference type="ARBA" id="ARBA00022741"/>
    </source>
</evidence>
<dbReference type="InterPro" id="IPR008266">
    <property type="entry name" value="Tyr_kinase_AS"/>
</dbReference>
<evidence type="ECO:0000259" key="16">
    <source>
        <dbReference type="PROSITE" id="PS50011"/>
    </source>
</evidence>
<comment type="cofactor">
    <cofactor evidence="1">
        <name>Mn(2+)</name>
        <dbReference type="ChEBI" id="CHEBI:29035"/>
    </cofactor>
</comment>
<evidence type="ECO:0000256" key="8">
    <source>
        <dbReference type="ARBA" id="ARBA00022777"/>
    </source>
</evidence>
<evidence type="ECO:0000256" key="3">
    <source>
        <dbReference type="ARBA" id="ARBA00005843"/>
    </source>
</evidence>
<dbReference type="InterPro" id="IPR000719">
    <property type="entry name" value="Prot_kinase_dom"/>
</dbReference>
<protein>
    <recommendedName>
        <fullName evidence="4">dual-specificity kinase</fullName>
        <ecNumber evidence="4">2.7.12.1</ecNumber>
    </recommendedName>
</protein>
<comment type="similarity">
    <text evidence="3">Belongs to the protein kinase superfamily. TKL Ser/Thr protein kinase family.</text>
</comment>
<evidence type="ECO:0000256" key="6">
    <source>
        <dbReference type="ARBA" id="ARBA00022679"/>
    </source>
</evidence>
<dbReference type="PROSITE" id="PS50011">
    <property type="entry name" value="PROTEIN_KINASE_DOM"/>
    <property type="match status" value="1"/>
</dbReference>
<evidence type="ECO:0000313" key="17">
    <source>
        <dbReference type="Proteomes" id="UP000694888"/>
    </source>
</evidence>
<dbReference type="EC" id="2.7.12.1" evidence="4"/>
<keyword evidence="6" id="KW-0808">Transferase</keyword>
<keyword evidence="7 14" id="KW-0547">Nucleotide-binding</keyword>
<evidence type="ECO:0000313" key="18">
    <source>
        <dbReference type="RefSeq" id="XP_012937964.1"/>
    </source>
</evidence>
<proteinExistence type="inferred from homology"/>
<feature type="binding site" evidence="14">
    <location>
        <position position="105"/>
    </location>
    <ligand>
        <name>ATP</name>
        <dbReference type="ChEBI" id="CHEBI:30616"/>
    </ligand>
</feature>
<gene>
    <name evidence="18" type="primary">LOC101847655</name>
</gene>
<dbReference type="InterPro" id="IPR001245">
    <property type="entry name" value="Ser-Thr/Tyr_kinase_cat_dom"/>
</dbReference>
<keyword evidence="10" id="KW-0464">Manganese</keyword>
<keyword evidence="8 18" id="KW-0418">Kinase</keyword>
<dbReference type="PANTHER" id="PTHR46485">
    <property type="entry name" value="LIM DOMAIN KINASE 1"/>
    <property type="match status" value="1"/>
</dbReference>
<dbReference type="GeneID" id="101847655"/>
<evidence type="ECO:0000256" key="14">
    <source>
        <dbReference type="PROSITE-ProRule" id="PRU10141"/>
    </source>
</evidence>
<feature type="compositionally biased region" description="Basic and acidic residues" evidence="15">
    <location>
        <begin position="759"/>
        <end position="768"/>
    </location>
</feature>
<feature type="region of interest" description="Disordered" evidence="15">
    <location>
        <begin position="587"/>
        <end position="768"/>
    </location>
</feature>
<dbReference type="Gene3D" id="3.30.200.20">
    <property type="entry name" value="Phosphorylase Kinase, domain 1"/>
    <property type="match status" value="1"/>
</dbReference>
<comment type="catalytic activity">
    <reaction evidence="11">
        <text>L-seryl-[protein] + ATP = O-phospho-L-seryl-[protein] + ADP + H(+)</text>
        <dbReference type="Rhea" id="RHEA:17989"/>
        <dbReference type="Rhea" id="RHEA-COMP:9863"/>
        <dbReference type="Rhea" id="RHEA-COMP:11604"/>
        <dbReference type="ChEBI" id="CHEBI:15378"/>
        <dbReference type="ChEBI" id="CHEBI:29999"/>
        <dbReference type="ChEBI" id="CHEBI:30616"/>
        <dbReference type="ChEBI" id="CHEBI:83421"/>
        <dbReference type="ChEBI" id="CHEBI:456216"/>
        <dbReference type="EC" id="2.7.12.1"/>
    </reaction>
</comment>
<sequence>MSGENSSGRQVGKPILRQLRRSKTITVSEYVEPGQTAPHEVSFSVEGSEPTLPSPQPTSSCQALRHAVSALTRIDDFFLEELGSGFFANVYKATHRVTGEEMVMKINKDSSNRHNALREVQLMNRLSHPNILRLLGVCVHEGQLHGLSEYISGGTLEMLLSSKTEELPWTVRLKLSLDIARGMHYLHMDGVFHRDLTSKNVLIRKGENKNYQAIIADFGLATKIPDPQATEPLPSVGCPWWMAPEVINGKFYDERADLFSFGIINLELTARIDADPETMPRTQSFGVDYVRFCEMVEYCPLDFLQLTFKCCQIRQEKRPESSVIISTLEQIYKNLRTNSLSHSGKLHKRSRSEDNIIQSSDSFIGGDDVFMTPQIIAQAMSKDDPHYSPANVNPFATISKFKDGRKVLELPRSRKSSGSSNGFASSSGLSCGRSGDLLTTSFNAGYPGESERQKSQSLPSSPIMLRRAAEKMHQASLHGSEAVRVDVCPELEPSLSGDLQDNSGDDNAVPAADRRARFGCNRTRSLGALDFWSPLAGANRRGKKKKGGQEGQVAASNSEKLGYCNRDTGGIRESSFEDGLGSSECLDGDESFCSEDEDPAESSLVSNPYGSVQSEGGEEGEEGSVRTEGEEEGEVSSVAPYGSCQESVSSGSLSSFVSCAENKEEEERDAVDGGEERRKEEKVVGLQGGEEEKKERLHCLPVNPSDGGLGRRPLAEKKVVTNSGESRPLIALESGSYNSDHYSSDTFGKTIVKNGSSKSGDRLKSGDC</sequence>
<evidence type="ECO:0000256" key="9">
    <source>
        <dbReference type="ARBA" id="ARBA00022840"/>
    </source>
</evidence>
<dbReference type="Proteomes" id="UP000694888">
    <property type="component" value="Unplaced"/>
</dbReference>
<keyword evidence="5" id="KW-0723">Serine/threonine-protein kinase</keyword>
<feature type="domain" description="Protein kinase" evidence="16">
    <location>
        <begin position="76"/>
        <end position="332"/>
    </location>
</feature>
<comment type="catalytic activity">
    <reaction evidence="13">
        <text>L-tyrosyl-[protein] + ATP = O-phospho-L-tyrosyl-[protein] + ADP + H(+)</text>
        <dbReference type="Rhea" id="RHEA:10596"/>
        <dbReference type="Rhea" id="RHEA-COMP:10136"/>
        <dbReference type="Rhea" id="RHEA-COMP:20101"/>
        <dbReference type="ChEBI" id="CHEBI:15378"/>
        <dbReference type="ChEBI" id="CHEBI:30616"/>
        <dbReference type="ChEBI" id="CHEBI:46858"/>
        <dbReference type="ChEBI" id="CHEBI:61978"/>
        <dbReference type="ChEBI" id="CHEBI:456216"/>
        <dbReference type="EC" id="2.7.12.1"/>
    </reaction>
</comment>
<evidence type="ECO:0000256" key="13">
    <source>
        <dbReference type="ARBA" id="ARBA00051680"/>
    </source>
</evidence>
<organism evidence="17 18">
    <name type="scientific">Aplysia californica</name>
    <name type="common">California sea hare</name>
    <dbReference type="NCBI Taxonomy" id="6500"/>
    <lineage>
        <taxon>Eukaryota</taxon>
        <taxon>Metazoa</taxon>
        <taxon>Spiralia</taxon>
        <taxon>Lophotrochozoa</taxon>
        <taxon>Mollusca</taxon>
        <taxon>Gastropoda</taxon>
        <taxon>Heterobranchia</taxon>
        <taxon>Euthyneura</taxon>
        <taxon>Tectipleura</taxon>
        <taxon>Aplysiida</taxon>
        <taxon>Aplysioidea</taxon>
        <taxon>Aplysiidae</taxon>
        <taxon>Aplysia</taxon>
    </lineage>
</organism>
<evidence type="ECO:0000256" key="11">
    <source>
        <dbReference type="ARBA" id="ARBA00049003"/>
    </source>
</evidence>
<accession>A0ABM0ZZW3</accession>
<evidence type="ECO:0000256" key="1">
    <source>
        <dbReference type="ARBA" id="ARBA00001936"/>
    </source>
</evidence>
<dbReference type="Gene3D" id="1.10.510.10">
    <property type="entry name" value="Transferase(Phosphotransferase) domain 1"/>
    <property type="match status" value="1"/>
</dbReference>
<dbReference type="SUPFAM" id="SSF56112">
    <property type="entry name" value="Protein kinase-like (PK-like)"/>
    <property type="match status" value="1"/>
</dbReference>
<dbReference type="InterPro" id="IPR011009">
    <property type="entry name" value="Kinase-like_dom_sf"/>
</dbReference>
<evidence type="ECO:0000256" key="2">
    <source>
        <dbReference type="ARBA" id="ARBA00001946"/>
    </source>
</evidence>
<dbReference type="InterPro" id="IPR050940">
    <property type="entry name" value="Actin_reg-Ser/Thr_kinase"/>
</dbReference>
<feature type="compositionally biased region" description="Acidic residues" evidence="15">
    <location>
        <begin position="587"/>
        <end position="600"/>
    </location>
</feature>
<evidence type="ECO:0000256" key="4">
    <source>
        <dbReference type="ARBA" id="ARBA00013203"/>
    </source>
</evidence>
<dbReference type="RefSeq" id="XP_012937964.1">
    <property type="nucleotide sequence ID" value="XM_013082510.2"/>
</dbReference>
<dbReference type="GO" id="GO:0016301">
    <property type="term" value="F:kinase activity"/>
    <property type="evidence" value="ECO:0007669"/>
    <property type="project" value="UniProtKB-KW"/>
</dbReference>
<dbReference type="InterPro" id="IPR017441">
    <property type="entry name" value="Protein_kinase_ATP_BS"/>
</dbReference>
<comment type="cofactor">
    <cofactor evidence="2">
        <name>Mg(2+)</name>
        <dbReference type="ChEBI" id="CHEBI:18420"/>
    </cofactor>
</comment>
<evidence type="ECO:0000256" key="10">
    <source>
        <dbReference type="ARBA" id="ARBA00023211"/>
    </source>
</evidence>
<dbReference type="PROSITE" id="PS00107">
    <property type="entry name" value="PROTEIN_KINASE_ATP"/>
    <property type="match status" value="1"/>
</dbReference>
<comment type="catalytic activity">
    <reaction evidence="12">
        <text>L-threonyl-[protein] + ATP = O-phospho-L-threonyl-[protein] + ADP + H(+)</text>
        <dbReference type="Rhea" id="RHEA:46608"/>
        <dbReference type="Rhea" id="RHEA-COMP:11060"/>
        <dbReference type="Rhea" id="RHEA-COMP:11605"/>
        <dbReference type="ChEBI" id="CHEBI:15378"/>
        <dbReference type="ChEBI" id="CHEBI:30013"/>
        <dbReference type="ChEBI" id="CHEBI:30616"/>
        <dbReference type="ChEBI" id="CHEBI:61977"/>
        <dbReference type="ChEBI" id="CHEBI:456216"/>
        <dbReference type="EC" id="2.7.12.1"/>
    </reaction>
</comment>
<feature type="region of interest" description="Disordered" evidence="15">
    <location>
        <begin position="26"/>
        <end position="60"/>
    </location>
</feature>
<keyword evidence="9 14" id="KW-0067">ATP-binding</keyword>
<reference evidence="18" key="1">
    <citation type="submission" date="2025-08" db="UniProtKB">
        <authorList>
            <consortium name="RefSeq"/>
        </authorList>
    </citation>
    <scope>IDENTIFICATION</scope>
</reference>
<feature type="region of interest" description="Disordered" evidence="15">
    <location>
        <begin position="410"/>
        <end position="430"/>
    </location>
</feature>
<feature type="compositionally biased region" description="Basic and acidic residues" evidence="15">
    <location>
        <begin position="670"/>
        <end position="683"/>
    </location>
</feature>
<evidence type="ECO:0000256" key="5">
    <source>
        <dbReference type="ARBA" id="ARBA00022527"/>
    </source>
</evidence>
<dbReference type="Pfam" id="PF07714">
    <property type="entry name" value="PK_Tyr_Ser-Thr"/>
    <property type="match status" value="1"/>
</dbReference>
<evidence type="ECO:0000256" key="15">
    <source>
        <dbReference type="SAM" id="MobiDB-lite"/>
    </source>
</evidence>
<keyword evidence="17" id="KW-1185">Reference proteome</keyword>
<feature type="compositionally biased region" description="Polar residues" evidence="15">
    <location>
        <begin position="735"/>
        <end position="758"/>
    </location>
</feature>